<name>A0ACC2BYN6_DIPCM</name>
<comment type="caution">
    <text evidence="1">The sequence shown here is derived from an EMBL/GenBank/DDBJ whole genome shotgun (WGS) entry which is preliminary data.</text>
</comment>
<evidence type="ECO:0000313" key="1">
    <source>
        <dbReference type="EMBL" id="KAJ7534497.1"/>
    </source>
</evidence>
<reference evidence="2" key="1">
    <citation type="journal article" date="2024" name="Proc. Natl. Acad. Sci. U.S.A.">
        <title>Extraordinary preservation of gene collinearity over three hundred million years revealed in homosporous lycophytes.</title>
        <authorList>
            <person name="Li C."/>
            <person name="Wickell D."/>
            <person name="Kuo L.Y."/>
            <person name="Chen X."/>
            <person name="Nie B."/>
            <person name="Liao X."/>
            <person name="Peng D."/>
            <person name="Ji J."/>
            <person name="Jenkins J."/>
            <person name="Williams M."/>
            <person name="Shu S."/>
            <person name="Plott C."/>
            <person name="Barry K."/>
            <person name="Rajasekar S."/>
            <person name="Grimwood J."/>
            <person name="Han X."/>
            <person name="Sun S."/>
            <person name="Hou Z."/>
            <person name="He W."/>
            <person name="Dai G."/>
            <person name="Sun C."/>
            <person name="Schmutz J."/>
            <person name="Leebens-Mack J.H."/>
            <person name="Li F.W."/>
            <person name="Wang L."/>
        </authorList>
    </citation>
    <scope>NUCLEOTIDE SEQUENCE [LARGE SCALE GENOMIC DNA]</scope>
    <source>
        <strain evidence="2">cv. PW_Plant_1</strain>
    </source>
</reference>
<evidence type="ECO:0000313" key="2">
    <source>
        <dbReference type="Proteomes" id="UP001162992"/>
    </source>
</evidence>
<accession>A0ACC2BYN6</accession>
<sequence>MMACRLVVWDEAPMMHKHALESVDRTLRDLRTSDALFGGVTVVLGGNFRQVLPVVRRGSRAKIVSASLKYSYLWKDAKIHHLTKNMRVMGFEGSDVTEQIEFAEFLLRVGDGKEEIVIRHGLESICLPENVSRD</sequence>
<dbReference type="EMBL" id="CM055104">
    <property type="protein sequence ID" value="KAJ7534497.1"/>
    <property type="molecule type" value="Genomic_DNA"/>
</dbReference>
<gene>
    <name evidence="1" type="ORF">O6H91_13G097000</name>
</gene>
<protein>
    <submittedName>
        <fullName evidence="1">Uncharacterized protein</fullName>
    </submittedName>
</protein>
<dbReference type="Proteomes" id="UP001162992">
    <property type="component" value="Chromosome 13"/>
</dbReference>
<proteinExistence type="predicted"/>
<organism evidence="1 2">
    <name type="scientific">Diphasiastrum complanatum</name>
    <name type="common">Issler's clubmoss</name>
    <name type="synonym">Lycopodium complanatum</name>
    <dbReference type="NCBI Taxonomy" id="34168"/>
    <lineage>
        <taxon>Eukaryota</taxon>
        <taxon>Viridiplantae</taxon>
        <taxon>Streptophyta</taxon>
        <taxon>Embryophyta</taxon>
        <taxon>Tracheophyta</taxon>
        <taxon>Lycopodiopsida</taxon>
        <taxon>Lycopodiales</taxon>
        <taxon>Lycopodiaceae</taxon>
        <taxon>Lycopodioideae</taxon>
        <taxon>Diphasiastrum</taxon>
    </lineage>
</organism>
<keyword evidence="2" id="KW-1185">Reference proteome</keyword>